<evidence type="ECO:0000313" key="2">
    <source>
        <dbReference type="Proteomes" id="UP000297668"/>
    </source>
</evidence>
<accession>A0A4Y9F7D5</accession>
<name>A0A4Y9F7D5_9DEIN</name>
<organism evidence="1 2">
    <name type="scientific">Thermus tengchongensis</name>
    <dbReference type="NCBI Taxonomy" id="1214928"/>
    <lineage>
        <taxon>Bacteria</taxon>
        <taxon>Thermotogati</taxon>
        <taxon>Deinococcota</taxon>
        <taxon>Deinococci</taxon>
        <taxon>Thermales</taxon>
        <taxon>Thermaceae</taxon>
        <taxon>Thermus</taxon>
    </lineage>
</organism>
<dbReference type="EMBL" id="SJZF01000037">
    <property type="protein sequence ID" value="TFU25056.1"/>
    <property type="molecule type" value="Genomic_DNA"/>
</dbReference>
<comment type="caution">
    <text evidence="1">The sequence shown here is derived from an EMBL/GenBank/DDBJ whole genome shotgun (WGS) entry which is preliminary data.</text>
</comment>
<dbReference type="Proteomes" id="UP000297668">
    <property type="component" value="Unassembled WGS sequence"/>
</dbReference>
<evidence type="ECO:0000313" key="1">
    <source>
        <dbReference type="EMBL" id="TFU25056.1"/>
    </source>
</evidence>
<evidence type="ECO:0008006" key="3">
    <source>
        <dbReference type="Google" id="ProtNLM"/>
    </source>
</evidence>
<dbReference type="AlphaFoldDB" id="A0A4Y9F7D5"/>
<dbReference type="RefSeq" id="WP_135261099.1">
    <property type="nucleotide sequence ID" value="NZ_SJZF01000037.1"/>
</dbReference>
<reference evidence="1 2" key="1">
    <citation type="submission" date="2019-03" db="EMBL/GenBank/DDBJ databases">
        <title>Thermus tengchongensis species for the arsenic transformation mechanism.</title>
        <authorList>
            <person name="Yuan G.C."/>
        </authorList>
    </citation>
    <scope>NUCLEOTIDE SEQUENCE [LARGE SCALE GENOMIC DNA]</scope>
    <source>
        <strain evidence="1 2">15W</strain>
    </source>
</reference>
<sequence length="79" mass="9060">MGERKLYTVRELREAIGKDKIGRDTAYMLARKFGVRLGNRLLVPQRVVEALLDGRLEELELELALKSSKGRAPLELPRR</sequence>
<gene>
    <name evidence="1" type="ORF">E0687_12725</name>
</gene>
<proteinExistence type="predicted"/>
<protein>
    <recommendedName>
        <fullName evidence="3">DNA-binding protein</fullName>
    </recommendedName>
</protein>